<reference evidence="1" key="2">
    <citation type="submission" date="2004-02" db="EMBL/GenBank/DDBJ databases">
        <authorList>
            <consortium name="Genoscope"/>
            <consortium name="Whitehead Institute Centre for Genome Research"/>
        </authorList>
    </citation>
    <scope>NUCLEOTIDE SEQUENCE</scope>
</reference>
<dbReference type="Pfam" id="PF11414">
    <property type="entry name" value="Suppressor_APC"/>
    <property type="match status" value="1"/>
</dbReference>
<reference evidence="1" key="1">
    <citation type="journal article" date="2004" name="Nature">
        <title>Genome duplication in the teleost fish Tetraodon nigroviridis reveals the early vertebrate proto-karyotype.</title>
        <authorList>
            <person name="Jaillon O."/>
            <person name="Aury J.-M."/>
            <person name="Brunet F."/>
            <person name="Petit J.-L."/>
            <person name="Stange-Thomann N."/>
            <person name="Mauceli E."/>
            <person name="Bouneau L."/>
            <person name="Fischer C."/>
            <person name="Ozouf-Costaz C."/>
            <person name="Bernot A."/>
            <person name="Nicaud S."/>
            <person name="Jaffe D."/>
            <person name="Fisher S."/>
            <person name="Lutfalla G."/>
            <person name="Dossat C."/>
            <person name="Segurens B."/>
            <person name="Dasilva C."/>
            <person name="Salanoubat M."/>
            <person name="Levy M."/>
            <person name="Boudet N."/>
            <person name="Castellano S."/>
            <person name="Anthouard V."/>
            <person name="Jubin C."/>
            <person name="Castelli V."/>
            <person name="Katinka M."/>
            <person name="Vacherie B."/>
            <person name="Biemont C."/>
            <person name="Skalli Z."/>
            <person name="Cattolico L."/>
            <person name="Poulain J."/>
            <person name="De Berardinis V."/>
            <person name="Cruaud C."/>
            <person name="Duprat S."/>
            <person name="Brottier P."/>
            <person name="Coutanceau J.-P."/>
            <person name="Gouzy J."/>
            <person name="Parra G."/>
            <person name="Lardier G."/>
            <person name="Chapple C."/>
            <person name="McKernan K.J."/>
            <person name="McEwan P."/>
            <person name="Bosak S."/>
            <person name="Kellis M."/>
            <person name="Volff J.-N."/>
            <person name="Guigo R."/>
            <person name="Zody M.C."/>
            <person name="Mesirov J."/>
            <person name="Lindblad-Toh K."/>
            <person name="Birren B."/>
            <person name="Nusbaum C."/>
            <person name="Kahn D."/>
            <person name="Robinson-Rechavi M."/>
            <person name="Laudet V."/>
            <person name="Schachter V."/>
            <person name="Quetier F."/>
            <person name="Saurin W."/>
            <person name="Scarpelli C."/>
            <person name="Wincker P."/>
            <person name="Lander E.S."/>
            <person name="Weissenbach J."/>
            <person name="Roest Crollius H."/>
        </authorList>
    </citation>
    <scope>NUCLEOTIDE SEQUENCE [LARGE SCALE GENOMIC DNA]</scope>
</reference>
<comment type="caution">
    <text evidence="1">The sequence shown here is derived from an EMBL/GenBank/DDBJ whole genome shotgun (WGS) entry which is preliminary data.</text>
</comment>
<dbReference type="EMBL" id="CAAE01015045">
    <property type="protein sequence ID" value="CAG12139.1"/>
    <property type="molecule type" value="Genomic_DNA"/>
</dbReference>
<protein>
    <submittedName>
        <fullName evidence="1">(spotted green pufferfish) hypothetical protein</fullName>
    </submittedName>
</protein>
<dbReference type="KEGG" id="tng:GSTEN00034324G001"/>
<gene>
    <name evidence="1" type="ORF">GSTENG00034324001</name>
</gene>
<organism evidence="1">
    <name type="scientific">Tetraodon nigroviridis</name>
    <name type="common">Spotted green pufferfish</name>
    <name type="synonym">Chelonodon nigroviridis</name>
    <dbReference type="NCBI Taxonomy" id="99883"/>
    <lineage>
        <taxon>Eukaryota</taxon>
        <taxon>Metazoa</taxon>
        <taxon>Chordata</taxon>
        <taxon>Craniata</taxon>
        <taxon>Vertebrata</taxon>
        <taxon>Euteleostomi</taxon>
        <taxon>Actinopterygii</taxon>
        <taxon>Neopterygii</taxon>
        <taxon>Teleostei</taxon>
        <taxon>Neoteleostei</taxon>
        <taxon>Acanthomorphata</taxon>
        <taxon>Eupercaria</taxon>
        <taxon>Tetraodontiformes</taxon>
        <taxon>Tetradontoidea</taxon>
        <taxon>Tetraodontidae</taxon>
        <taxon>Tetraodon</taxon>
    </lineage>
</organism>
<proteinExistence type="predicted"/>
<name>Q4RHJ3_TETNG</name>
<dbReference type="AlphaFoldDB" id="Q4RHJ3"/>
<accession>Q4RHJ3</accession>
<evidence type="ECO:0000313" key="1">
    <source>
        <dbReference type="EMBL" id="CAG12139.1"/>
    </source>
</evidence>
<dbReference type="OrthoDB" id="10035013at2759"/>
<sequence length="94" mass="10926">MACRPHGSSSYTVVILPLRTSLHSLDALRFYLRVKHLKDLEKEKDVLFCGLEILEKTQLWYLQRLEGNRSRRNLILEDKRELGCSQVATLQVQG</sequence>